<dbReference type="PANTHER" id="PTHR13734">
    <property type="entry name" value="TRNA-NUCLEOTIDYLTRANSFERASE"/>
    <property type="match status" value="1"/>
</dbReference>
<keyword evidence="3 4" id="KW-0694">RNA-binding</keyword>
<evidence type="ECO:0000313" key="7">
    <source>
        <dbReference type="EMBL" id="GKV09071.1"/>
    </source>
</evidence>
<feature type="chain" id="PRO_5043596249" description="Poly A polymerase head domain-containing protein" evidence="5">
    <location>
        <begin position="32"/>
        <end position="242"/>
    </location>
</feature>
<evidence type="ECO:0000313" key="8">
    <source>
        <dbReference type="Proteomes" id="UP001054252"/>
    </source>
</evidence>
<reference evidence="7 8" key="1">
    <citation type="journal article" date="2021" name="Commun. Biol.">
        <title>The genome of Shorea leprosula (Dipterocarpaceae) highlights the ecological relevance of drought in aseasonal tropical rainforests.</title>
        <authorList>
            <person name="Ng K.K.S."/>
            <person name="Kobayashi M.J."/>
            <person name="Fawcett J.A."/>
            <person name="Hatakeyama M."/>
            <person name="Paape T."/>
            <person name="Ng C.H."/>
            <person name="Ang C.C."/>
            <person name="Tnah L.H."/>
            <person name="Lee C.T."/>
            <person name="Nishiyama T."/>
            <person name="Sese J."/>
            <person name="O'Brien M.J."/>
            <person name="Copetti D."/>
            <person name="Mohd Noor M.I."/>
            <person name="Ong R.C."/>
            <person name="Putra M."/>
            <person name="Sireger I.Z."/>
            <person name="Indrioko S."/>
            <person name="Kosugi Y."/>
            <person name="Izuno A."/>
            <person name="Isagi Y."/>
            <person name="Lee S.L."/>
            <person name="Shimizu K.K."/>
        </authorList>
    </citation>
    <scope>NUCLEOTIDE SEQUENCE [LARGE SCALE GENOMIC DNA]</scope>
    <source>
        <strain evidence="7">214</strain>
    </source>
</reference>
<dbReference type="GO" id="GO:0001680">
    <property type="term" value="P:tRNA 3'-terminal CCA addition"/>
    <property type="evidence" value="ECO:0007669"/>
    <property type="project" value="UniProtKB-ARBA"/>
</dbReference>
<keyword evidence="2 4" id="KW-0808">Transferase</keyword>
<dbReference type="PANTHER" id="PTHR13734:SF5">
    <property type="entry name" value="CCA TRNA NUCLEOTIDYLTRANSFERASE, MITOCHONDRIAL"/>
    <property type="match status" value="1"/>
</dbReference>
<dbReference type="GO" id="GO:0052929">
    <property type="term" value="F:ATP:3'-cytidine-cytidine-tRNA adenylyltransferase activity"/>
    <property type="evidence" value="ECO:0007669"/>
    <property type="project" value="TreeGrafter"/>
</dbReference>
<organism evidence="7 8">
    <name type="scientific">Rubroshorea leprosula</name>
    <dbReference type="NCBI Taxonomy" id="152421"/>
    <lineage>
        <taxon>Eukaryota</taxon>
        <taxon>Viridiplantae</taxon>
        <taxon>Streptophyta</taxon>
        <taxon>Embryophyta</taxon>
        <taxon>Tracheophyta</taxon>
        <taxon>Spermatophyta</taxon>
        <taxon>Magnoliopsida</taxon>
        <taxon>eudicotyledons</taxon>
        <taxon>Gunneridae</taxon>
        <taxon>Pentapetalae</taxon>
        <taxon>rosids</taxon>
        <taxon>malvids</taxon>
        <taxon>Malvales</taxon>
        <taxon>Dipterocarpaceae</taxon>
        <taxon>Rubroshorea</taxon>
    </lineage>
</organism>
<dbReference type="InterPro" id="IPR002646">
    <property type="entry name" value="PolA_pol_head_dom"/>
</dbReference>
<gene>
    <name evidence="7" type="ORF">SLEP1_g20620</name>
</gene>
<dbReference type="GO" id="GO:0052927">
    <property type="term" value="F:CC tRNA cytidylyltransferase activity"/>
    <property type="evidence" value="ECO:0007669"/>
    <property type="project" value="TreeGrafter"/>
</dbReference>
<keyword evidence="8" id="KW-1185">Reference proteome</keyword>
<dbReference type="AlphaFoldDB" id="A0AAV5JDU4"/>
<feature type="domain" description="Poly A polymerase head" evidence="6">
    <location>
        <begin position="105"/>
        <end position="224"/>
    </location>
</feature>
<feature type="signal peptide" evidence="5">
    <location>
        <begin position="1"/>
        <end position="31"/>
    </location>
</feature>
<comment type="similarity">
    <text evidence="1 4">Belongs to the tRNA nucleotidyltransferase/poly(A) polymerase family.</text>
</comment>
<accession>A0AAV5JDU4</accession>
<proteinExistence type="inferred from homology"/>
<keyword evidence="5" id="KW-0732">Signal</keyword>
<dbReference type="Proteomes" id="UP001054252">
    <property type="component" value="Unassembled WGS sequence"/>
</dbReference>
<evidence type="ECO:0000256" key="2">
    <source>
        <dbReference type="ARBA" id="ARBA00022679"/>
    </source>
</evidence>
<dbReference type="EMBL" id="BPVZ01000030">
    <property type="protein sequence ID" value="GKV09071.1"/>
    <property type="molecule type" value="Genomic_DNA"/>
</dbReference>
<dbReference type="CDD" id="cd05398">
    <property type="entry name" value="NT_ClassII-CCAase"/>
    <property type="match status" value="1"/>
</dbReference>
<evidence type="ECO:0000256" key="3">
    <source>
        <dbReference type="ARBA" id="ARBA00022884"/>
    </source>
</evidence>
<evidence type="ECO:0000256" key="1">
    <source>
        <dbReference type="ARBA" id="ARBA00007265"/>
    </source>
</evidence>
<evidence type="ECO:0000256" key="4">
    <source>
        <dbReference type="RuleBase" id="RU003953"/>
    </source>
</evidence>
<dbReference type="GO" id="GO:0003723">
    <property type="term" value="F:RNA binding"/>
    <property type="evidence" value="ECO:0007669"/>
    <property type="project" value="UniProtKB-KW"/>
</dbReference>
<dbReference type="Gene3D" id="3.30.460.10">
    <property type="entry name" value="Beta Polymerase, domain 2"/>
    <property type="match status" value="1"/>
</dbReference>
<dbReference type="SUPFAM" id="SSF81301">
    <property type="entry name" value="Nucleotidyltransferase"/>
    <property type="match status" value="1"/>
</dbReference>
<sequence length="242" mass="27866">MRRPLNTVIELKAPLLLLLFLHSLSPVTVNASVEFRNVLNPPRRSLTLAGTRKLRLLHWRAMATASELEPVVVPVKEQIELTETEKKIFYRLLGTLRYFDLQTQLRVAGGWVRDKLLGKECYDIDIALDNMLGSEFVDKVSNPEQSKHLETARMRLFDLWIDFVNLRCEDYSENSRIPKLKFGTAEEDAYRRDLTINSLFYNINNSMVEDFTKRGIADLKSGKIVTPLPPKATFLDDSLRVL</sequence>
<evidence type="ECO:0000256" key="5">
    <source>
        <dbReference type="SAM" id="SignalP"/>
    </source>
</evidence>
<protein>
    <recommendedName>
        <fullName evidence="6">Poly A polymerase head domain-containing protein</fullName>
    </recommendedName>
</protein>
<dbReference type="Pfam" id="PF01743">
    <property type="entry name" value="PolyA_pol"/>
    <property type="match status" value="1"/>
</dbReference>
<comment type="caution">
    <text evidence="7">The sequence shown here is derived from an EMBL/GenBank/DDBJ whole genome shotgun (WGS) entry which is preliminary data.</text>
</comment>
<evidence type="ECO:0000259" key="6">
    <source>
        <dbReference type="Pfam" id="PF01743"/>
    </source>
</evidence>
<dbReference type="InterPro" id="IPR043519">
    <property type="entry name" value="NT_sf"/>
</dbReference>
<name>A0AAV5JDU4_9ROSI</name>